<keyword evidence="1" id="KW-0812">Transmembrane</keyword>
<comment type="caution">
    <text evidence="3">The sequence shown here is derived from an EMBL/GenBank/DDBJ whole genome shotgun (WGS) entry which is preliminary data.</text>
</comment>
<evidence type="ECO:0000313" key="3">
    <source>
        <dbReference type="EMBL" id="CAE8652302.1"/>
    </source>
</evidence>
<dbReference type="Proteomes" id="UP000654075">
    <property type="component" value="Unassembled WGS sequence"/>
</dbReference>
<proteinExistence type="predicted"/>
<sequence>MVDSTLHIRGACAILAHALKLPGFFFFDPSHSQASRLLTPVALLLLLFSGNGIDVLSPAWAGSFASRRIRTRPAPILPELRCVREHGCCERAPVALRKLYFFGKEFREGRTVQLVS</sequence>
<dbReference type="EMBL" id="CAJNNW010010648">
    <property type="protein sequence ID" value="CAE8652302.1"/>
    <property type="molecule type" value="Genomic_DNA"/>
</dbReference>
<keyword evidence="1" id="KW-0472">Membrane</keyword>
<evidence type="ECO:0000256" key="1">
    <source>
        <dbReference type="SAM" id="Phobius"/>
    </source>
</evidence>
<reference evidence="3" key="1">
    <citation type="submission" date="2021-02" db="EMBL/GenBank/DDBJ databases">
        <authorList>
            <person name="Dougan E. K."/>
            <person name="Rhodes N."/>
            <person name="Thang M."/>
            <person name="Chan C."/>
        </authorList>
    </citation>
    <scope>NUCLEOTIDE SEQUENCE</scope>
</reference>
<dbReference type="EMBL" id="CAJNNV010028164">
    <property type="protein sequence ID" value="CAE8623412.1"/>
    <property type="molecule type" value="Genomic_DNA"/>
</dbReference>
<evidence type="ECO:0000313" key="4">
    <source>
        <dbReference type="Proteomes" id="UP000626109"/>
    </source>
</evidence>
<evidence type="ECO:0000313" key="2">
    <source>
        <dbReference type="EMBL" id="CAE8623412.1"/>
    </source>
</evidence>
<accession>A0A813IG16</accession>
<gene>
    <name evidence="2" type="ORF">PGLA1383_LOCUS40680</name>
    <name evidence="3" type="ORF">PGLA2088_LOCUS9600</name>
</gene>
<organism evidence="3 4">
    <name type="scientific">Polarella glacialis</name>
    <name type="common">Dinoflagellate</name>
    <dbReference type="NCBI Taxonomy" id="89957"/>
    <lineage>
        <taxon>Eukaryota</taxon>
        <taxon>Sar</taxon>
        <taxon>Alveolata</taxon>
        <taxon>Dinophyceae</taxon>
        <taxon>Suessiales</taxon>
        <taxon>Suessiaceae</taxon>
        <taxon>Polarella</taxon>
    </lineage>
</organism>
<feature type="transmembrane region" description="Helical" evidence="1">
    <location>
        <begin position="37"/>
        <end position="62"/>
    </location>
</feature>
<keyword evidence="1" id="KW-1133">Transmembrane helix</keyword>
<name>A0A813IG16_POLGL</name>
<evidence type="ECO:0000313" key="5">
    <source>
        <dbReference type="Proteomes" id="UP000654075"/>
    </source>
</evidence>
<dbReference type="Proteomes" id="UP000626109">
    <property type="component" value="Unassembled WGS sequence"/>
</dbReference>
<keyword evidence="5" id="KW-1185">Reference proteome</keyword>
<protein>
    <submittedName>
        <fullName evidence="3">Uncharacterized protein</fullName>
    </submittedName>
</protein>
<dbReference type="AlphaFoldDB" id="A0A813IG16"/>